<name>A0ACA9LVI9_9GLOM</name>
<reference evidence="1" key="1">
    <citation type="submission" date="2021-06" db="EMBL/GenBank/DDBJ databases">
        <authorList>
            <person name="Kallberg Y."/>
            <person name="Tangrot J."/>
            <person name="Rosling A."/>
        </authorList>
    </citation>
    <scope>NUCLEOTIDE SEQUENCE</scope>
    <source>
        <strain evidence="1">28 12/20/2015</strain>
    </source>
</reference>
<protein>
    <submittedName>
        <fullName evidence="1">877_t:CDS:1</fullName>
    </submittedName>
</protein>
<evidence type="ECO:0000313" key="1">
    <source>
        <dbReference type="EMBL" id="CAG8551785.1"/>
    </source>
</evidence>
<gene>
    <name evidence="1" type="ORF">SPELUC_LOCUS5239</name>
</gene>
<proteinExistence type="predicted"/>
<dbReference type="Proteomes" id="UP000789366">
    <property type="component" value="Unassembled WGS sequence"/>
</dbReference>
<organism evidence="1 2">
    <name type="scientific">Cetraspora pellucida</name>
    <dbReference type="NCBI Taxonomy" id="1433469"/>
    <lineage>
        <taxon>Eukaryota</taxon>
        <taxon>Fungi</taxon>
        <taxon>Fungi incertae sedis</taxon>
        <taxon>Mucoromycota</taxon>
        <taxon>Glomeromycotina</taxon>
        <taxon>Glomeromycetes</taxon>
        <taxon>Diversisporales</taxon>
        <taxon>Gigasporaceae</taxon>
        <taxon>Cetraspora</taxon>
    </lineage>
</organism>
<dbReference type="EMBL" id="CAJVPW010005206">
    <property type="protein sequence ID" value="CAG8551785.1"/>
    <property type="molecule type" value="Genomic_DNA"/>
</dbReference>
<accession>A0ACA9LVI9</accession>
<sequence length="145" mass="16975">MAKFGKEKMKNNLIELRKDYEEHRSSKQIDQFIQENQEKVKVEKIPYKQFTYITYLSEGGFEIASHKLFDKNETKIVKCHGISQDPQGNYIMVMDYARGGNLRDHLQKNNKKLDLKKKLIQLQSIAGGLQSIHKKGLVHKDFHLL</sequence>
<evidence type="ECO:0000313" key="2">
    <source>
        <dbReference type="Proteomes" id="UP000789366"/>
    </source>
</evidence>
<comment type="caution">
    <text evidence="1">The sequence shown here is derived from an EMBL/GenBank/DDBJ whole genome shotgun (WGS) entry which is preliminary data.</text>
</comment>
<keyword evidence="2" id="KW-1185">Reference proteome</keyword>